<evidence type="ECO:0000256" key="2">
    <source>
        <dbReference type="ARBA" id="ARBA00023002"/>
    </source>
</evidence>
<dbReference type="Pfam" id="PF00106">
    <property type="entry name" value="adh_short"/>
    <property type="match status" value="1"/>
</dbReference>
<dbReference type="Proteomes" id="UP000036771">
    <property type="component" value="Unassembled WGS sequence"/>
</dbReference>
<keyword evidence="4" id="KW-1185">Reference proteome</keyword>
<dbReference type="PRINTS" id="PR00081">
    <property type="entry name" value="GDHRDH"/>
</dbReference>
<gene>
    <name evidence="3" type="primary">yciK</name>
    <name evidence="3" type="ORF">Cva_00918</name>
</gene>
<dbReference type="PANTHER" id="PTHR44196:SF1">
    <property type="entry name" value="DEHYDROGENASE_REDUCTASE SDR FAMILY MEMBER 7B"/>
    <property type="match status" value="1"/>
</dbReference>
<dbReference type="OrthoDB" id="9790785at2"/>
<dbReference type="InterPro" id="IPR002347">
    <property type="entry name" value="SDR_fam"/>
</dbReference>
<name>A0A0K8MEG9_9PROT</name>
<evidence type="ECO:0000256" key="1">
    <source>
        <dbReference type="ARBA" id="ARBA00006484"/>
    </source>
</evidence>
<organism evidence="3 4">
    <name type="scientific">Caedimonas varicaedens</name>
    <dbReference type="NCBI Taxonomy" id="1629334"/>
    <lineage>
        <taxon>Bacteria</taxon>
        <taxon>Pseudomonadati</taxon>
        <taxon>Pseudomonadota</taxon>
        <taxon>Alphaproteobacteria</taxon>
        <taxon>Holosporales</taxon>
        <taxon>Caedimonadaceae</taxon>
        <taxon>Caedimonas</taxon>
    </lineage>
</organism>
<proteinExistence type="inferred from homology"/>
<dbReference type="STRING" id="1629334.Cva_00918"/>
<keyword evidence="2" id="KW-0560">Oxidoreductase</keyword>
<reference evidence="3 4" key="1">
    <citation type="submission" date="2015-03" db="EMBL/GenBank/DDBJ databases">
        <title>Caedibacter varicaedens, whole genome shotgun sequence.</title>
        <authorList>
            <person name="Suzuki H."/>
            <person name="Dapper A.L."/>
            <person name="Gibson A.K."/>
            <person name="Jackson C."/>
            <person name="Lee H."/>
            <person name="Pejaver V.R."/>
            <person name="Doak T."/>
            <person name="Lynch M."/>
        </authorList>
    </citation>
    <scope>NUCLEOTIDE SEQUENCE [LARGE SCALE GENOMIC DNA]</scope>
</reference>
<dbReference type="GO" id="GO:0016020">
    <property type="term" value="C:membrane"/>
    <property type="evidence" value="ECO:0007669"/>
    <property type="project" value="TreeGrafter"/>
</dbReference>
<evidence type="ECO:0000313" key="4">
    <source>
        <dbReference type="Proteomes" id="UP000036771"/>
    </source>
</evidence>
<dbReference type="SUPFAM" id="SSF51735">
    <property type="entry name" value="NAD(P)-binding Rossmann-fold domains"/>
    <property type="match status" value="1"/>
</dbReference>
<dbReference type="EMBL" id="BBVC01000037">
    <property type="protein sequence ID" value="GAO98269.1"/>
    <property type="molecule type" value="Genomic_DNA"/>
</dbReference>
<dbReference type="Gene3D" id="3.40.50.720">
    <property type="entry name" value="NAD(P)-binding Rossmann-like Domain"/>
    <property type="match status" value="1"/>
</dbReference>
<sequence length="233" mass="25691">MKKLSGKLALITGATRGIGAAVAERYAQEGADLILVGRSYEDLEKMDDRLATYNVSVTLTPLDLRQFASIDEMAHKILNRFGKLDVLVGNAAILGLLTPIVQLPADTWHEVWEINFFANWYLLKAFEPLLQRSEAGRGVFVTTSVTKGVHPFWSAYSLSKKALEEMILLHVAENTSSSVKINLIDPGEARTDMHAQAMPGVDPLTLPTPSEITDLFVQLASDQLSESGRKFYV</sequence>
<evidence type="ECO:0000313" key="3">
    <source>
        <dbReference type="EMBL" id="GAO98269.1"/>
    </source>
</evidence>
<dbReference type="PANTHER" id="PTHR44196">
    <property type="entry name" value="DEHYDROGENASE/REDUCTASE SDR FAMILY MEMBER 7B"/>
    <property type="match status" value="1"/>
</dbReference>
<comment type="caution">
    <text evidence="3">The sequence shown here is derived from an EMBL/GenBank/DDBJ whole genome shotgun (WGS) entry which is preliminary data.</text>
</comment>
<dbReference type="InterPro" id="IPR036291">
    <property type="entry name" value="NAD(P)-bd_dom_sf"/>
</dbReference>
<comment type="similarity">
    <text evidence="1">Belongs to the short-chain dehydrogenases/reductases (SDR) family.</text>
</comment>
<protein>
    <submittedName>
        <fullName evidence="3">Putative oxidoreductase YciK</fullName>
    </submittedName>
</protein>
<dbReference type="AlphaFoldDB" id="A0A0K8MEG9"/>
<dbReference type="GO" id="GO:0016491">
    <property type="term" value="F:oxidoreductase activity"/>
    <property type="evidence" value="ECO:0007669"/>
    <property type="project" value="UniProtKB-KW"/>
</dbReference>
<accession>A0A0K8MEG9</accession>